<name>A0A249DWJ5_9ENTR</name>
<organism evidence="2 3">
    <name type="scientific">Candidatus Hamiltonella defensa</name>
    <name type="common">Bemisia tabaci</name>
    <dbReference type="NCBI Taxonomy" id="672795"/>
    <lineage>
        <taxon>Bacteria</taxon>
        <taxon>Pseudomonadati</taxon>
        <taxon>Pseudomonadota</taxon>
        <taxon>Gammaproteobacteria</taxon>
        <taxon>Enterobacterales</taxon>
        <taxon>Enterobacteriaceae</taxon>
        <taxon>aphid secondary symbionts</taxon>
        <taxon>Candidatus Williamhamiltonella</taxon>
    </lineage>
</organism>
<dbReference type="RefSeq" id="WP_095591314.1">
    <property type="nucleotide sequence ID" value="NZ_CP016303.1"/>
</dbReference>
<reference evidence="3" key="1">
    <citation type="submission" date="2016-06" db="EMBL/GenBank/DDBJ databases">
        <authorList>
            <person name="Chen W."/>
            <person name="Hasegawa D.K."/>
        </authorList>
    </citation>
    <scope>NUCLEOTIDE SEQUENCE [LARGE SCALE GENOMIC DNA]</scope>
    <source>
        <strain evidence="3">MEAM1</strain>
    </source>
</reference>
<sequence>MVTPPDISYGNIIDVIVSPSVYKEYVASLFHRAFAVSDFQKIPVSWGRSEKSLRTKMTMPVSLTGLSPATFHVSSFNDSYKIEGEDPQLIFDISALSVSGRNSGLLKFDFNCIEKTSESRMQIFCWGDERDGPFEASSVSFIYENGTLIVLIGAFALVGWIASSKGTSF</sequence>
<evidence type="ECO:0000313" key="3">
    <source>
        <dbReference type="Proteomes" id="UP000216438"/>
    </source>
</evidence>
<accession>A0A249DWJ5</accession>
<dbReference type="Proteomes" id="UP000216438">
    <property type="component" value="Chromosome"/>
</dbReference>
<feature type="transmembrane region" description="Helical" evidence="1">
    <location>
        <begin position="141"/>
        <end position="162"/>
    </location>
</feature>
<evidence type="ECO:0000313" key="2">
    <source>
        <dbReference type="EMBL" id="ASX25625.1"/>
    </source>
</evidence>
<keyword evidence="1" id="KW-1133">Transmembrane helix</keyword>
<keyword evidence="1" id="KW-0472">Membrane</keyword>
<evidence type="ECO:0000256" key="1">
    <source>
        <dbReference type="SAM" id="Phobius"/>
    </source>
</evidence>
<proteinExistence type="predicted"/>
<reference evidence="2 3" key="2">
    <citation type="submission" date="2017-09" db="EMBL/GenBank/DDBJ databases">
        <title>The genome of whitefly Bemisia tabaci, a global crop pest, provides novel insights into virus transmission, host adaptation and insecticide resistance.</title>
        <authorList>
            <person name="Kaur N."/>
            <person name="Kliot A."/>
            <person name="Pinheiro P.V."/>
            <person name="Luan J."/>
            <person name="Zheng Y."/>
            <person name="Liu W."/>
            <person name="Sun H."/>
            <person name="Yang X."/>
            <person name="Xu Y."/>
            <person name="Luo Y."/>
            <person name="Kruse A."/>
            <person name="Fisher T.W."/>
            <person name="Nelson D.R."/>
            <person name="Elimelech M."/>
            <person name="MacCoss M."/>
            <person name="Johnson R."/>
            <person name="Cohen E."/>
            <person name="Hunter W.B."/>
            <person name="Brown J.K."/>
            <person name="Jander G."/>
            <person name="Cilia M."/>
            <person name="Douglas A.E."/>
            <person name="Ghanim M."/>
            <person name="Simmons A.M."/>
            <person name="Wintermantel W.M."/>
            <person name="Ling K.-S."/>
            <person name="Fei Z."/>
        </authorList>
    </citation>
    <scope>NUCLEOTIDE SEQUENCE [LARGE SCALE GENOMIC DNA]</scope>
    <source>
        <strain evidence="2 3">MEAM1</strain>
    </source>
</reference>
<gene>
    <name evidence="2" type="ORF">BA171_00050</name>
</gene>
<keyword evidence="1" id="KW-0812">Transmembrane</keyword>
<dbReference type="EMBL" id="CP016303">
    <property type="protein sequence ID" value="ASX25625.1"/>
    <property type="molecule type" value="Genomic_DNA"/>
</dbReference>
<dbReference type="AlphaFoldDB" id="A0A249DWJ5"/>
<protein>
    <submittedName>
        <fullName evidence="2">Uncharacterized protein</fullName>
    </submittedName>
</protein>